<sequence>MPQPGSWAGDFIPLLAADMQHKKAVCAAEKGLFHIVVFLVLPVLPVLPSPRTLAKPPTAYLFYPIISLSPVLNEVAPMILSGIV</sequence>
<dbReference type="Proteomes" id="UP000214746">
    <property type="component" value="Unassembled WGS sequence"/>
</dbReference>
<evidence type="ECO:0000313" key="2">
    <source>
        <dbReference type="Proteomes" id="UP000214746"/>
    </source>
</evidence>
<reference evidence="1" key="1">
    <citation type="submission" date="2018-06" db="EMBL/GenBank/DDBJ databases">
        <title>Paenibacillus xerothermodurans sp. nov. an extremely dry heat resistant spore forming bacterium isolated from the soil of Cape Canaveral, Florida.</title>
        <authorList>
            <person name="Seuylemezian A."/>
            <person name="Kaur N."/>
            <person name="Patil P."/>
            <person name="Patil P."/>
            <person name="Mayilraj S."/>
            <person name="Vaishampayan P."/>
        </authorList>
    </citation>
    <scope>NUCLEOTIDE SEQUENCE [LARGE SCALE GENOMIC DNA]</scope>
    <source>
        <strain evidence="1">ATCC 27380</strain>
    </source>
</reference>
<accession>A0A2W1NDH3</accession>
<comment type="caution">
    <text evidence="1">The sequence shown here is derived from an EMBL/GenBank/DDBJ whole genome shotgun (WGS) entry which is preliminary data.</text>
</comment>
<organism evidence="1 2">
    <name type="scientific">Paenibacillus xerothermodurans</name>
    <dbReference type="NCBI Taxonomy" id="1977292"/>
    <lineage>
        <taxon>Bacteria</taxon>
        <taxon>Bacillati</taxon>
        <taxon>Bacillota</taxon>
        <taxon>Bacilli</taxon>
        <taxon>Bacillales</taxon>
        <taxon>Paenibacillaceae</taxon>
        <taxon>Paenibacillus</taxon>
    </lineage>
</organism>
<proteinExistence type="predicted"/>
<dbReference type="AlphaFoldDB" id="A0A2W1NDH3"/>
<dbReference type="EMBL" id="NHRJ02000002">
    <property type="protein sequence ID" value="PZE22014.1"/>
    <property type="molecule type" value="Genomic_DNA"/>
</dbReference>
<evidence type="ECO:0000313" key="1">
    <source>
        <dbReference type="EMBL" id="PZE22014.1"/>
    </source>
</evidence>
<name>A0A2W1NDH3_PAEXE</name>
<gene>
    <name evidence="1" type="ORF">CBW46_006355</name>
</gene>
<keyword evidence="2" id="KW-1185">Reference proteome</keyword>
<protein>
    <submittedName>
        <fullName evidence="1">Uncharacterized protein</fullName>
    </submittedName>
</protein>